<keyword evidence="7" id="KW-0479">Metal-binding</keyword>
<keyword evidence="6" id="KW-0548">Nucleotidyltransferase</keyword>
<protein>
    <recommendedName>
        <fullName evidence="15">HD domain-containing protein</fullName>
    </recommendedName>
</protein>
<evidence type="ECO:0000256" key="8">
    <source>
        <dbReference type="ARBA" id="ARBA00022741"/>
    </source>
</evidence>
<comment type="similarity">
    <text evidence="2">Belongs to the tRNA nucleotidyltransferase/poly(A) polymerase family.</text>
</comment>
<reference evidence="14" key="1">
    <citation type="journal article" date="2014" name="Front. Microbiol.">
        <title>High frequency of phylogenetically diverse reductive dehalogenase-homologous genes in deep subseafloor sedimentary metagenomes.</title>
        <authorList>
            <person name="Kawai M."/>
            <person name="Futagami T."/>
            <person name="Toyoda A."/>
            <person name="Takaki Y."/>
            <person name="Nishi S."/>
            <person name="Hori S."/>
            <person name="Arai W."/>
            <person name="Tsubouchi T."/>
            <person name="Morono Y."/>
            <person name="Uchiyama I."/>
            <person name="Ito T."/>
            <person name="Fujiyama A."/>
            <person name="Inagaki F."/>
            <person name="Takami H."/>
        </authorList>
    </citation>
    <scope>NUCLEOTIDE SEQUENCE</scope>
    <source>
        <strain evidence="14">Expedition CK06-06</strain>
    </source>
</reference>
<keyword evidence="5" id="KW-0819">tRNA processing</keyword>
<dbReference type="InterPro" id="IPR032828">
    <property type="entry name" value="PolyA_RNA-bd"/>
</dbReference>
<dbReference type="InterPro" id="IPR002646">
    <property type="entry name" value="PolA_pol_head_dom"/>
</dbReference>
<dbReference type="Gene3D" id="1.10.3090.10">
    <property type="entry name" value="cca-adding enzyme, domain 2"/>
    <property type="match status" value="1"/>
</dbReference>
<keyword evidence="4" id="KW-0808">Transferase</keyword>
<keyword evidence="10" id="KW-0694">RNA-binding</keyword>
<keyword evidence="3" id="KW-0820">tRNA-binding</keyword>
<dbReference type="InterPro" id="IPR006675">
    <property type="entry name" value="HDIG_dom"/>
</dbReference>
<organism evidence="14">
    <name type="scientific">marine sediment metagenome</name>
    <dbReference type="NCBI Taxonomy" id="412755"/>
    <lineage>
        <taxon>unclassified sequences</taxon>
        <taxon>metagenomes</taxon>
        <taxon>ecological metagenomes</taxon>
    </lineage>
</organism>
<dbReference type="Pfam" id="PF01966">
    <property type="entry name" value="HD"/>
    <property type="match status" value="1"/>
</dbReference>
<evidence type="ECO:0000256" key="7">
    <source>
        <dbReference type="ARBA" id="ARBA00022723"/>
    </source>
</evidence>
<evidence type="ECO:0008006" key="15">
    <source>
        <dbReference type="Google" id="ProtNLM"/>
    </source>
</evidence>
<evidence type="ECO:0000256" key="4">
    <source>
        <dbReference type="ARBA" id="ARBA00022679"/>
    </source>
</evidence>
<evidence type="ECO:0000259" key="11">
    <source>
        <dbReference type="Pfam" id="PF01743"/>
    </source>
</evidence>
<feature type="non-terminal residue" evidence="14">
    <location>
        <position position="1"/>
    </location>
</feature>
<evidence type="ECO:0000256" key="9">
    <source>
        <dbReference type="ARBA" id="ARBA00022842"/>
    </source>
</evidence>
<feature type="domain" description="HD" evidence="12">
    <location>
        <begin position="167"/>
        <end position="260"/>
    </location>
</feature>
<dbReference type="Pfam" id="PF01743">
    <property type="entry name" value="PolyA_pol"/>
    <property type="match status" value="1"/>
</dbReference>
<dbReference type="SUPFAM" id="SSF81891">
    <property type="entry name" value="Poly A polymerase C-terminal region-like"/>
    <property type="match status" value="1"/>
</dbReference>
<dbReference type="AlphaFoldDB" id="X1MDD4"/>
<gene>
    <name evidence="14" type="ORF">S06H3_38179</name>
</gene>
<dbReference type="GO" id="GO:0000166">
    <property type="term" value="F:nucleotide binding"/>
    <property type="evidence" value="ECO:0007669"/>
    <property type="project" value="UniProtKB-KW"/>
</dbReference>
<dbReference type="GO" id="GO:0000049">
    <property type="term" value="F:tRNA binding"/>
    <property type="evidence" value="ECO:0007669"/>
    <property type="project" value="UniProtKB-KW"/>
</dbReference>
<evidence type="ECO:0000256" key="3">
    <source>
        <dbReference type="ARBA" id="ARBA00022555"/>
    </source>
</evidence>
<dbReference type="InterPro" id="IPR043519">
    <property type="entry name" value="NT_sf"/>
</dbReference>
<comment type="caution">
    <text evidence="14">The sequence shown here is derived from an EMBL/GenBank/DDBJ whole genome shotgun (WGS) entry which is preliminary data.</text>
</comment>
<evidence type="ECO:0000256" key="5">
    <source>
        <dbReference type="ARBA" id="ARBA00022694"/>
    </source>
</evidence>
<keyword evidence="8" id="KW-0547">Nucleotide-binding</keyword>
<feature type="domain" description="Poly A polymerase head" evidence="11">
    <location>
        <begin position="2"/>
        <end position="39"/>
    </location>
</feature>
<dbReference type="PANTHER" id="PTHR47545">
    <property type="entry name" value="MULTIFUNCTIONAL CCA PROTEIN"/>
    <property type="match status" value="1"/>
</dbReference>
<evidence type="ECO:0000313" key="14">
    <source>
        <dbReference type="EMBL" id="GAI29288.1"/>
    </source>
</evidence>
<dbReference type="NCBIfam" id="TIGR00277">
    <property type="entry name" value="HDIG"/>
    <property type="match status" value="1"/>
</dbReference>
<dbReference type="GO" id="GO:0046872">
    <property type="term" value="F:metal ion binding"/>
    <property type="evidence" value="ECO:0007669"/>
    <property type="project" value="UniProtKB-KW"/>
</dbReference>
<dbReference type="PANTHER" id="PTHR47545:SF2">
    <property type="entry name" value="CC-ADDING TRNA NUCLEOTIDYLTRANSFERASE"/>
    <property type="match status" value="1"/>
</dbReference>
<accession>X1MDD4</accession>
<dbReference type="SUPFAM" id="SSF81301">
    <property type="entry name" value="Nucleotidyltransferase"/>
    <property type="match status" value="1"/>
</dbReference>
<evidence type="ECO:0000256" key="2">
    <source>
        <dbReference type="ARBA" id="ARBA00007265"/>
    </source>
</evidence>
<feature type="domain" description="tRNA nucleotidyltransferase/poly(A) polymerase RNA and SrmB- binding" evidence="13">
    <location>
        <begin position="64"/>
        <end position="125"/>
    </location>
</feature>
<keyword evidence="9" id="KW-0460">Magnesium</keyword>
<evidence type="ECO:0000256" key="10">
    <source>
        <dbReference type="ARBA" id="ARBA00022884"/>
    </source>
</evidence>
<dbReference type="Pfam" id="PF12627">
    <property type="entry name" value="PolyA_pol_RNAbd"/>
    <property type="match status" value="1"/>
</dbReference>
<evidence type="ECO:0000256" key="1">
    <source>
        <dbReference type="ARBA" id="ARBA00001946"/>
    </source>
</evidence>
<feature type="non-terminal residue" evidence="14">
    <location>
        <position position="269"/>
    </location>
</feature>
<dbReference type="InterPro" id="IPR006674">
    <property type="entry name" value="HD_domain"/>
</dbReference>
<evidence type="ECO:0000256" key="6">
    <source>
        <dbReference type="ARBA" id="ARBA00022695"/>
    </source>
</evidence>
<proteinExistence type="inferred from homology"/>
<dbReference type="EMBL" id="BARV01023251">
    <property type="protein sequence ID" value="GAI29288.1"/>
    <property type="molecule type" value="Genomic_DNA"/>
</dbReference>
<evidence type="ECO:0000259" key="12">
    <source>
        <dbReference type="Pfam" id="PF01966"/>
    </source>
</evidence>
<dbReference type="GO" id="GO:0008033">
    <property type="term" value="P:tRNA processing"/>
    <property type="evidence" value="ECO:0007669"/>
    <property type="project" value="UniProtKB-KW"/>
</dbReference>
<dbReference type="GO" id="GO:0016779">
    <property type="term" value="F:nucleotidyltransferase activity"/>
    <property type="evidence" value="ECO:0007669"/>
    <property type="project" value="UniProtKB-KW"/>
</dbReference>
<dbReference type="Gene3D" id="3.30.460.10">
    <property type="entry name" value="Beta Polymerase, domain 2"/>
    <property type="match status" value="1"/>
</dbReference>
<dbReference type="InterPro" id="IPR050124">
    <property type="entry name" value="tRNA_CCA-adding_enzyme"/>
</dbReference>
<name>X1MDD4_9ZZZZ</name>
<evidence type="ECO:0000259" key="13">
    <source>
        <dbReference type="Pfam" id="PF12627"/>
    </source>
</evidence>
<sequence>AQRDFTIDAMAVDLGKDYTEVQLIDPFHGWDDLHRGVIRAVSDTAFESDAARLLRGVRLAAELGFGIDKKTEALIQRYSHLIASVASERVREELLRLLAIPRAEQLLPYLDKLGLITALIPEMAETKGVEQPKEHYWDVFDHSLKTVIAVDFLLRQGGWEYASEEVLAVAPWSAVLAQHFDLEVSSGSTRRLLLKLAALLHDIAKPQTKAIDGQGRLRFLGHGKEGATTAANILERLRFSSKEVRLVEIMVRHHLRPGQMSHDELPSHK</sequence>
<comment type="cofactor">
    <cofactor evidence="1">
        <name>Mg(2+)</name>
        <dbReference type="ChEBI" id="CHEBI:18420"/>
    </cofactor>
</comment>